<reference evidence="2 3" key="1">
    <citation type="submission" date="2019-01" db="EMBL/GenBank/DDBJ databases">
        <title>Genome sequencing of the rare red list fungi Fomitopsis rosea.</title>
        <authorList>
            <person name="Buettner E."/>
            <person name="Kellner H."/>
        </authorList>
    </citation>
    <scope>NUCLEOTIDE SEQUENCE [LARGE SCALE GENOMIC DNA]</scope>
    <source>
        <strain evidence="2 3">DSM 105464</strain>
    </source>
</reference>
<dbReference type="Proteomes" id="UP000298390">
    <property type="component" value="Unassembled WGS sequence"/>
</dbReference>
<dbReference type="Pfam" id="PF02225">
    <property type="entry name" value="PA"/>
    <property type="match status" value="1"/>
</dbReference>
<dbReference type="AlphaFoldDB" id="A0A4Y9XX87"/>
<protein>
    <recommendedName>
        <fullName evidence="1">PA domain-containing protein</fullName>
    </recommendedName>
</protein>
<dbReference type="InterPro" id="IPR003137">
    <property type="entry name" value="PA_domain"/>
</dbReference>
<dbReference type="Gene3D" id="3.50.30.30">
    <property type="match status" value="1"/>
</dbReference>
<dbReference type="SUPFAM" id="SSF52025">
    <property type="entry name" value="PA domain"/>
    <property type="match status" value="1"/>
</dbReference>
<sequence>MTLKTRGISLRTFRSTSTSPSVLLHPVFPPGSPFSRAATLGINQHHGPAAWIDKCQPVMNTPVNHSLSVLSEDGEAVSNDCEVDSEGELIHANYGRKEDYDDIVAAGGDLSGKIFLAQYGAVFRGLEMQPAQESGTAGVLIYSDTHDPGFVTAENAFEACLAGPRATRPLSSAPAYPDAERKQGANIPKIPSLPILWANAQTQHKNLGVSLDVARTVNGRSSVRKVKLVNHVINRVIPIYHTMAVIPGHIRSETVVLGCHRDACVFALSAEEIPSRRTRDSDVRRVDPCVALCRIPAVFCAVRQRWYHPTLHRNPTLDYLDPS</sequence>
<proteinExistence type="predicted"/>
<dbReference type="PANTHER" id="PTHR10404">
    <property type="entry name" value="N-ACETYLATED-ALPHA-LINKED ACIDIC DIPEPTIDASE"/>
    <property type="match status" value="1"/>
</dbReference>
<accession>A0A4Y9XX87</accession>
<evidence type="ECO:0000259" key="1">
    <source>
        <dbReference type="Pfam" id="PF02225"/>
    </source>
</evidence>
<evidence type="ECO:0000313" key="2">
    <source>
        <dbReference type="EMBL" id="TFY54298.1"/>
    </source>
</evidence>
<dbReference type="InterPro" id="IPR039373">
    <property type="entry name" value="Peptidase_M28B"/>
</dbReference>
<evidence type="ECO:0000313" key="3">
    <source>
        <dbReference type="Proteomes" id="UP000298390"/>
    </source>
</evidence>
<dbReference type="EMBL" id="SEKV01000714">
    <property type="protein sequence ID" value="TFY54298.1"/>
    <property type="molecule type" value="Genomic_DNA"/>
</dbReference>
<name>A0A4Y9XX87_9APHY</name>
<dbReference type="InterPro" id="IPR046450">
    <property type="entry name" value="PA_dom_sf"/>
</dbReference>
<comment type="caution">
    <text evidence="2">The sequence shown here is derived from an EMBL/GenBank/DDBJ whole genome shotgun (WGS) entry which is preliminary data.</text>
</comment>
<gene>
    <name evidence="2" type="ORF">EVJ58_g8947</name>
</gene>
<dbReference type="STRING" id="34475.A0A4Y9XX87"/>
<feature type="domain" description="PA" evidence="1">
    <location>
        <begin position="87"/>
        <end position="151"/>
    </location>
</feature>
<dbReference type="PANTHER" id="PTHR10404:SF46">
    <property type="entry name" value="VACUOLAR PROTEIN SORTING-ASSOCIATED PROTEIN 70"/>
    <property type="match status" value="1"/>
</dbReference>
<dbReference type="GO" id="GO:0004180">
    <property type="term" value="F:carboxypeptidase activity"/>
    <property type="evidence" value="ECO:0007669"/>
    <property type="project" value="TreeGrafter"/>
</dbReference>
<organism evidence="2 3">
    <name type="scientific">Rhodofomes roseus</name>
    <dbReference type="NCBI Taxonomy" id="34475"/>
    <lineage>
        <taxon>Eukaryota</taxon>
        <taxon>Fungi</taxon>
        <taxon>Dikarya</taxon>
        <taxon>Basidiomycota</taxon>
        <taxon>Agaricomycotina</taxon>
        <taxon>Agaricomycetes</taxon>
        <taxon>Polyporales</taxon>
        <taxon>Rhodofomes</taxon>
    </lineage>
</organism>